<keyword evidence="9" id="KW-0812">Transmembrane</keyword>
<evidence type="ECO:0000256" key="1">
    <source>
        <dbReference type="ARBA" id="ARBA00001971"/>
    </source>
</evidence>
<proteinExistence type="inferred from homology"/>
<dbReference type="InterPro" id="IPR013083">
    <property type="entry name" value="Znf_RING/FYVE/PHD"/>
</dbReference>
<dbReference type="Pfam" id="PF00067">
    <property type="entry name" value="p450"/>
    <property type="match status" value="1"/>
</dbReference>
<dbReference type="Proteomes" id="UP000815677">
    <property type="component" value="Unassembled WGS sequence"/>
</dbReference>
<evidence type="ECO:0000256" key="5">
    <source>
        <dbReference type="ARBA" id="ARBA00023004"/>
    </source>
</evidence>
<feature type="region of interest" description="Disordered" evidence="8">
    <location>
        <begin position="1"/>
        <end position="91"/>
    </location>
</feature>
<keyword evidence="7" id="KW-0863">Zinc-finger</keyword>
<comment type="similarity">
    <text evidence="2">Belongs to the cytochrome P450 family.</text>
</comment>
<evidence type="ECO:0000256" key="3">
    <source>
        <dbReference type="ARBA" id="ARBA00022723"/>
    </source>
</evidence>
<evidence type="ECO:0000313" key="12">
    <source>
        <dbReference type="Proteomes" id="UP000815677"/>
    </source>
</evidence>
<keyword evidence="12" id="KW-1185">Reference proteome</keyword>
<dbReference type="InterPro" id="IPR002110">
    <property type="entry name" value="Ankyrin_rpt"/>
</dbReference>
<feature type="domain" description="RING-type" evidence="10">
    <location>
        <begin position="91"/>
        <end position="142"/>
    </location>
</feature>
<keyword evidence="4" id="KW-0560">Oxidoreductase</keyword>
<dbReference type="Gene3D" id="1.10.630.10">
    <property type="entry name" value="Cytochrome P450"/>
    <property type="match status" value="1"/>
</dbReference>
<dbReference type="InterPro" id="IPR036396">
    <property type="entry name" value="Cyt_P450_sf"/>
</dbReference>
<keyword evidence="5" id="KW-0408">Iron</keyword>
<feature type="repeat" description="ANK" evidence="6">
    <location>
        <begin position="216"/>
        <end position="248"/>
    </location>
</feature>
<dbReference type="Gene3D" id="3.30.40.10">
    <property type="entry name" value="Zinc/RING finger domain, C3HC4 (zinc finger)"/>
    <property type="match status" value="1"/>
</dbReference>
<dbReference type="EMBL" id="DF849135">
    <property type="protein sequence ID" value="GAT55807.1"/>
    <property type="molecule type" value="Genomic_DNA"/>
</dbReference>
<evidence type="ECO:0000313" key="11">
    <source>
        <dbReference type="EMBL" id="GAT55807.1"/>
    </source>
</evidence>
<dbReference type="SUPFAM" id="SSF48403">
    <property type="entry name" value="Ankyrin repeat"/>
    <property type="match status" value="1"/>
</dbReference>
<comment type="cofactor">
    <cofactor evidence="1">
        <name>heme</name>
        <dbReference type="ChEBI" id="CHEBI:30413"/>
    </cofactor>
</comment>
<keyword evidence="9" id="KW-1133">Transmembrane helix</keyword>
<feature type="transmembrane region" description="Helical" evidence="9">
    <location>
        <begin position="562"/>
        <end position="586"/>
    </location>
</feature>
<evidence type="ECO:0000259" key="10">
    <source>
        <dbReference type="PROSITE" id="PS50089"/>
    </source>
</evidence>
<gene>
    <name evidence="11" type="ORF">MCHLO_12535</name>
</gene>
<dbReference type="PANTHER" id="PTHR46206">
    <property type="entry name" value="CYTOCHROME P450"/>
    <property type="match status" value="1"/>
</dbReference>
<dbReference type="PANTHER" id="PTHR46206:SF7">
    <property type="entry name" value="P450, PUTATIVE (EUROFUNG)-RELATED"/>
    <property type="match status" value="1"/>
</dbReference>
<dbReference type="InterPro" id="IPR001841">
    <property type="entry name" value="Znf_RING"/>
</dbReference>
<dbReference type="PRINTS" id="PR00465">
    <property type="entry name" value="EP450IV"/>
</dbReference>
<keyword evidence="6" id="KW-0040">ANK repeat</keyword>
<evidence type="ECO:0000256" key="2">
    <source>
        <dbReference type="ARBA" id="ARBA00010617"/>
    </source>
</evidence>
<name>A0ABQ0LZ10_MYCCL</name>
<dbReference type="InterPro" id="IPR001128">
    <property type="entry name" value="Cyt_P450"/>
</dbReference>
<dbReference type="SUPFAM" id="SSF48264">
    <property type="entry name" value="Cytochrome P450"/>
    <property type="match status" value="1"/>
</dbReference>
<evidence type="ECO:0000256" key="9">
    <source>
        <dbReference type="SAM" id="Phobius"/>
    </source>
</evidence>
<dbReference type="PROSITE" id="PS50088">
    <property type="entry name" value="ANK_REPEAT"/>
    <property type="match status" value="1"/>
</dbReference>
<dbReference type="SUPFAM" id="SSF57850">
    <property type="entry name" value="RING/U-box"/>
    <property type="match status" value="1"/>
</dbReference>
<evidence type="ECO:0000256" key="8">
    <source>
        <dbReference type="SAM" id="MobiDB-lite"/>
    </source>
</evidence>
<accession>A0ABQ0LZ10</accession>
<dbReference type="PROSITE" id="PS50297">
    <property type="entry name" value="ANK_REP_REGION"/>
    <property type="match status" value="1"/>
</dbReference>
<protein>
    <recommendedName>
        <fullName evidence="10">RING-type domain-containing protein</fullName>
    </recommendedName>
</protein>
<keyword evidence="7" id="KW-0862">Zinc</keyword>
<dbReference type="Gene3D" id="1.25.40.20">
    <property type="entry name" value="Ankyrin repeat-containing domain"/>
    <property type="match status" value="1"/>
</dbReference>
<evidence type="ECO:0000256" key="4">
    <source>
        <dbReference type="ARBA" id="ARBA00023002"/>
    </source>
</evidence>
<dbReference type="InterPro" id="IPR002403">
    <property type="entry name" value="Cyt_P450_E_grp-IV"/>
</dbReference>
<evidence type="ECO:0000256" key="7">
    <source>
        <dbReference type="PROSITE-ProRule" id="PRU00175"/>
    </source>
</evidence>
<feature type="transmembrane region" description="Helical" evidence="9">
    <location>
        <begin position="631"/>
        <end position="658"/>
    </location>
</feature>
<evidence type="ECO:0000256" key="6">
    <source>
        <dbReference type="PROSITE-ProRule" id="PRU00023"/>
    </source>
</evidence>
<dbReference type="InterPro" id="IPR036770">
    <property type="entry name" value="Ankyrin_rpt-contain_sf"/>
</dbReference>
<keyword evidence="9" id="KW-0472">Membrane</keyword>
<keyword evidence="3" id="KW-0479">Metal-binding</keyword>
<sequence>MPPVRTSAEERSTPQAVPEKRKSQFARKSTGGQPPQKKVKSDDSASETSESSSENAMARPRYARKTTGGKPPPKPTTSVSPPAHIPASTSCGRCQHPPLQSPIPLGHISGFTTICGHYFHYGCYMDWLLTAAFNMRTCCPTCLQPIITQGKYMVQNTSNEDASWIDISEAVQARLALVRETKHKIFINMLASRENGVALMCLNQPEPVDVNHRTPDGFTALHLRAMANDVPAIDLLLKHGADRSIQSERNLGLFDTASPWQALYSMFLKSRYNSHLNALFIIISEPTHHSLTRYVLIAKSCPLSADELQGRKEQNVQNRIRWTRIATLRPSLTTSVPSPISFAFCSKPSMPSLSSSVATAVGLFLAAGLGKHALIRLYTSRSKLRRNHPPIIDIPMSEIFNSPREAYEKALREHGPVIAVRRKGNLEYIVDETLIPTLFTTNHVFSFEEAMATILNLRPFVSFFWEFFHEIDDLVQNGVNSMLDTILERMCPVFIDSAEHATTQEQKVDMFEYAHTSIAKAMMVVILGEIRDERSVEVVTAVATDMANLTGMYQNSAFLGRLLPSIYIAWTWIRVVSTTILAYFLVIGPQVWTQLRSRRWINSEDEKPTTVLEYMAYKHADKTGRVGFSSFMWIMSMLLGLIFASVHQTASVSVWIIFELALRPKYISFIREEALEHVDPITRELNASNIAESVQNALWLDAFIREVMRTKGDTLSTCRQTTADTDLGGRTIPKGKLVFPLATLAHMNPAYHPDPDDFKPERWYGPNHRPAVMGSASYIAFGMGRWACPGRVLAVSEIKMIVWTLILKATPRLVGNKYRIVDPLNITSVPPEGELIFETFLG</sequence>
<reference evidence="11" key="1">
    <citation type="submission" date="2014-09" db="EMBL/GenBank/DDBJ databases">
        <title>Genome sequence of the luminous mushroom Mycena chlorophos for searching fungal bioluminescence genes.</title>
        <authorList>
            <person name="Tanaka Y."/>
            <person name="Kasuga D."/>
            <person name="Oba Y."/>
            <person name="Hase S."/>
            <person name="Sato K."/>
            <person name="Oba Y."/>
            <person name="Sakakibara Y."/>
        </authorList>
    </citation>
    <scope>NUCLEOTIDE SEQUENCE</scope>
</reference>
<organism evidence="11 12">
    <name type="scientific">Mycena chlorophos</name>
    <name type="common">Agaric fungus</name>
    <name type="synonym">Agaricus chlorophos</name>
    <dbReference type="NCBI Taxonomy" id="658473"/>
    <lineage>
        <taxon>Eukaryota</taxon>
        <taxon>Fungi</taxon>
        <taxon>Dikarya</taxon>
        <taxon>Basidiomycota</taxon>
        <taxon>Agaricomycotina</taxon>
        <taxon>Agaricomycetes</taxon>
        <taxon>Agaricomycetidae</taxon>
        <taxon>Agaricales</taxon>
        <taxon>Marasmiineae</taxon>
        <taxon>Mycenaceae</taxon>
        <taxon>Mycena</taxon>
    </lineage>
</organism>
<dbReference type="PROSITE" id="PS50089">
    <property type="entry name" value="ZF_RING_2"/>
    <property type="match status" value="1"/>
</dbReference>
<feature type="compositionally biased region" description="Basic and acidic residues" evidence="8">
    <location>
        <begin position="7"/>
        <end position="22"/>
    </location>
</feature>